<evidence type="ECO:0000256" key="1">
    <source>
        <dbReference type="ARBA" id="ARBA00008791"/>
    </source>
</evidence>
<comment type="similarity">
    <text evidence="1">Belongs to the universal stress protein A family.</text>
</comment>
<dbReference type="EMBL" id="FZOQ01000024">
    <property type="protein sequence ID" value="SNT10522.1"/>
    <property type="molecule type" value="Genomic_DNA"/>
</dbReference>
<name>A0A239JYH5_9BACT</name>
<proteinExistence type="inferred from homology"/>
<dbReference type="OrthoDB" id="9788959at2"/>
<dbReference type="Gene3D" id="3.40.50.620">
    <property type="entry name" value="HUPs"/>
    <property type="match status" value="2"/>
</dbReference>
<dbReference type="Pfam" id="PF00582">
    <property type="entry name" value="Usp"/>
    <property type="match status" value="1"/>
</dbReference>
<dbReference type="SUPFAM" id="SSF52402">
    <property type="entry name" value="Adenine nucleotide alpha hydrolases-like"/>
    <property type="match status" value="2"/>
</dbReference>
<evidence type="ECO:0000259" key="2">
    <source>
        <dbReference type="Pfam" id="PF00582"/>
    </source>
</evidence>
<protein>
    <submittedName>
        <fullName evidence="3">Nucleotide-binding universal stress protein, UspA family</fullName>
    </submittedName>
</protein>
<dbReference type="RefSeq" id="WP_089321106.1">
    <property type="nucleotide sequence ID" value="NZ_FZOQ01000024.1"/>
</dbReference>
<gene>
    <name evidence="3" type="ORF">SAMN06296052_12444</name>
</gene>
<dbReference type="PRINTS" id="PR01438">
    <property type="entry name" value="UNVRSLSTRESS"/>
</dbReference>
<dbReference type="CDD" id="cd00293">
    <property type="entry name" value="USP-like"/>
    <property type="match status" value="1"/>
</dbReference>
<accession>A0A239JYH5</accession>
<feature type="domain" description="UspA" evidence="2">
    <location>
        <begin position="1"/>
        <end position="144"/>
    </location>
</feature>
<reference evidence="4" key="1">
    <citation type="submission" date="2017-06" db="EMBL/GenBank/DDBJ databases">
        <authorList>
            <person name="Varghese N."/>
            <person name="Submissions S."/>
        </authorList>
    </citation>
    <scope>NUCLEOTIDE SEQUENCE [LARGE SCALE GENOMIC DNA]</scope>
    <source>
        <strain evidence="4">NKM1</strain>
    </source>
</reference>
<sequence length="294" mass="31915">MKTFLVAIDYSEESIKALELALQLASHTDAQLLLCHVFESSVLVAGVDEPVYALPAYATKKEALGKLRKFTTLAKKNTPYAVPIRFTVKAGNVVQELLELVSVRDVSMVIIGTRGGYTSYLDKILGTIAETLVQHAPCPVLAVPKDAVLGQVREIVFATALEPAESDALQVIHQVQRLFAAKLTLLYVDVAGELGQVNVAIEKNYLLQAFAEEEVAFAQISSASVAEGIEQYSKDHDADLVAFTVADHGIWGDLLHSSVASKMVQRLSVPMLALPKYGKAVDLIKTEERLKPAN</sequence>
<evidence type="ECO:0000313" key="4">
    <source>
        <dbReference type="Proteomes" id="UP000198432"/>
    </source>
</evidence>
<dbReference type="PANTHER" id="PTHR46268:SF6">
    <property type="entry name" value="UNIVERSAL STRESS PROTEIN UP12"/>
    <property type="match status" value="1"/>
</dbReference>
<dbReference type="InterPro" id="IPR006015">
    <property type="entry name" value="Universal_stress_UspA"/>
</dbReference>
<dbReference type="InterPro" id="IPR014729">
    <property type="entry name" value="Rossmann-like_a/b/a_fold"/>
</dbReference>
<organism evidence="3 4">
    <name type="scientific">Pontibacter ummariensis</name>
    <dbReference type="NCBI Taxonomy" id="1610492"/>
    <lineage>
        <taxon>Bacteria</taxon>
        <taxon>Pseudomonadati</taxon>
        <taxon>Bacteroidota</taxon>
        <taxon>Cytophagia</taxon>
        <taxon>Cytophagales</taxon>
        <taxon>Hymenobacteraceae</taxon>
        <taxon>Pontibacter</taxon>
    </lineage>
</organism>
<dbReference type="AlphaFoldDB" id="A0A239JYH5"/>
<dbReference type="InterPro" id="IPR006016">
    <property type="entry name" value="UspA"/>
</dbReference>
<keyword evidence="4" id="KW-1185">Reference proteome</keyword>
<dbReference type="PANTHER" id="PTHR46268">
    <property type="entry name" value="STRESS RESPONSE PROTEIN NHAX"/>
    <property type="match status" value="1"/>
</dbReference>
<evidence type="ECO:0000313" key="3">
    <source>
        <dbReference type="EMBL" id="SNT10522.1"/>
    </source>
</evidence>
<dbReference type="Proteomes" id="UP000198432">
    <property type="component" value="Unassembled WGS sequence"/>
</dbReference>